<proteinExistence type="inferred from homology"/>
<evidence type="ECO:0000313" key="2">
    <source>
        <dbReference type="EMBL" id="MDT0308643.1"/>
    </source>
</evidence>
<dbReference type="InterPro" id="IPR036390">
    <property type="entry name" value="WH_DNA-bd_sf"/>
</dbReference>
<gene>
    <name evidence="2" type="ORF">RM780_16990</name>
</gene>
<dbReference type="Gene3D" id="3.30.420.40">
    <property type="match status" value="2"/>
</dbReference>
<name>A0ABU2LAP5_9ACTN</name>
<dbReference type="InterPro" id="IPR036388">
    <property type="entry name" value="WH-like_DNA-bd_sf"/>
</dbReference>
<evidence type="ECO:0000256" key="1">
    <source>
        <dbReference type="ARBA" id="ARBA00006479"/>
    </source>
</evidence>
<comment type="similarity">
    <text evidence="1">Belongs to the ROK (NagC/XylR) family.</text>
</comment>
<dbReference type="PROSITE" id="PS01125">
    <property type="entry name" value="ROK"/>
    <property type="match status" value="1"/>
</dbReference>
<sequence length="428" mass="43673">MSQASQASAGHLLRLIRSGEASTRGELQRVTGLSRSTVGHRLDQLFRAGWIRETAGDPVDAPTGGRPSLRLEFDASHAVVLVADLETRHARAAVLDLGGSMLAEHSGALLINQGPGEVLDRLGQWFAMLLEKAGVGAAAVCGIGLSMPGPVDPASGLVIQPPIMPGWDRYPVVEGMRRSFAAHVSGAGQGVEAVPVLVDNDANLMALAEQRHGFPDCAAFLLVKVSTGIGAGVVVRGELYRGIDGAAGDIGHIRLSEHAGALCRCGQYGCLAAVASGRALAEQLTAAGIPTASGSGVRDQLAIGQPDAVRLARDAGRLVGEVLATVVTLLNPGVLMIAGDLTGPPFLTGVRELLYQRAMPRTTAYLQVVTSRLGDRAGLAGAAAMVVESLYAPDRADARLAALAGGGPGGSPAFEAGSAPGPAAPGTE</sequence>
<reference evidence="3" key="1">
    <citation type="submission" date="2023-07" db="EMBL/GenBank/DDBJ databases">
        <title>30 novel species of actinomycetes from the DSMZ collection.</title>
        <authorList>
            <person name="Nouioui I."/>
        </authorList>
    </citation>
    <scope>NUCLEOTIDE SEQUENCE [LARGE SCALE GENOMIC DNA]</scope>
    <source>
        <strain evidence="3">DSM 44917</strain>
    </source>
</reference>
<dbReference type="InterPro" id="IPR049874">
    <property type="entry name" value="ROK_cs"/>
</dbReference>
<protein>
    <submittedName>
        <fullName evidence="2">ROK family transcriptional regulator</fullName>
    </submittedName>
</protein>
<dbReference type="RefSeq" id="WP_311631582.1">
    <property type="nucleotide sequence ID" value="NZ_JAVREN010000024.1"/>
</dbReference>
<accession>A0ABU2LAP5</accession>
<dbReference type="InterPro" id="IPR000600">
    <property type="entry name" value="ROK"/>
</dbReference>
<organism evidence="2 3">
    <name type="scientific">Streptomyces boetiae</name>
    <dbReference type="NCBI Taxonomy" id="3075541"/>
    <lineage>
        <taxon>Bacteria</taxon>
        <taxon>Bacillati</taxon>
        <taxon>Actinomycetota</taxon>
        <taxon>Actinomycetes</taxon>
        <taxon>Kitasatosporales</taxon>
        <taxon>Streptomycetaceae</taxon>
        <taxon>Streptomyces</taxon>
    </lineage>
</organism>
<dbReference type="PANTHER" id="PTHR18964">
    <property type="entry name" value="ROK (REPRESSOR, ORF, KINASE) FAMILY"/>
    <property type="match status" value="1"/>
</dbReference>
<dbReference type="EMBL" id="JAVREN010000024">
    <property type="protein sequence ID" value="MDT0308643.1"/>
    <property type="molecule type" value="Genomic_DNA"/>
</dbReference>
<dbReference type="PANTHER" id="PTHR18964:SF173">
    <property type="entry name" value="GLUCOKINASE"/>
    <property type="match status" value="1"/>
</dbReference>
<evidence type="ECO:0000313" key="3">
    <source>
        <dbReference type="Proteomes" id="UP001183388"/>
    </source>
</evidence>
<dbReference type="SUPFAM" id="SSF46785">
    <property type="entry name" value="Winged helix' DNA-binding domain"/>
    <property type="match status" value="1"/>
</dbReference>
<keyword evidence="3" id="KW-1185">Reference proteome</keyword>
<dbReference type="SUPFAM" id="SSF53067">
    <property type="entry name" value="Actin-like ATPase domain"/>
    <property type="match status" value="1"/>
</dbReference>
<dbReference type="Gene3D" id="1.10.10.10">
    <property type="entry name" value="Winged helix-like DNA-binding domain superfamily/Winged helix DNA-binding domain"/>
    <property type="match status" value="1"/>
</dbReference>
<dbReference type="CDD" id="cd00090">
    <property type="entry name" value="HTH_ARSR"/>
    <property type="match status" value="1"/>
</dbReference>
<dbReference type="Pfam" id="PF00480">
    <property type="entry name" value="ROK"/>
    <property type="match status" value="1"/>
</dbReference>
<dbReference type="InterPro" id="IPR043129">
    <property type="entry name" value="ATPase_NBD"/>
</dbReference>
<comment type="caution">
    <text evidence="2">The sequence shown here is derived from an EMBL/GenBank/DDBJ whole genome shotgun (WGS) entry which is preliminary data.</text>
</comment>
<dbReference type="Proteomes" id="UP001183388">
    <property type="component" value="Unassembled WGS sequence"/>
</dbReference>
<dbReference type="InterPro" id="IPR011991">
    <property type="entry name" value="ArsR-like_HTH"/>
</dbReference>